<accession>A0A5N6YLR5</accession>
<name>A0A5N6YLR5_9EURO</name>
<dbReference type="EMBL" id="ML737119">
    <property type="protein sequence ID" value="KAE8345546.1"/>
    <property type="molecule type" value="Genomic_DNA"/>
</dbReference>
<proteinExistence type="predicted"/>
<evidence type="ECO:0000313" key="1">
    <source>
        <dbReference type="EMBL" id="KAE8345546.1"/>
    </source>
</evidence>
<reference evidence="1" key="1">
    <citation type="submission" date="2019-04" db="EMBL/GenBank/DDBJ databases">
        <title>Friends and foes A comparative genomics study of 23 Aspergillus species from section Flavi.</title>
        <authorList>
            <consortium name="DOE Joint Genome Institute"/>
            <person name="Kjaerbolling I."/>
            <person name="Vesth T."/>
            <person name="Frisvad J.C."/>
            <person name="Nybo J.L."/>
            <person name="Theobald S."/>
            <person name="Kildgaard S."/>
            <person name="Isbrandt T."/>
            <person name="Kuo A."/>
            <person name="Sato A."/>
            <person name="Lyhne E.K."/>
            <person name="Kogle M.E."/>
            <person name="Wiebenga A."/>
            <person name="Kun R.S."/>
            <person name="Lubbers R.J."/>
            <person name="Makela M.R."/>
            <person name="Barry K."/>
            <person name="Chovatia M."/>
            <person name="Clum A."/>
            <person name="Daum C."/>
            <person name="Haridas S."/>
            <person name="He G."/>
            <person name="LaButti K."/>
            <person name="Lipzen A."/>
            <person name="Mondo S."/>
            <person name="Riley R."/>
            <person name="Salamov A."/>
            <person name="Simmons B.A."/>
            <person name="Magnuson J.K."/>
            <person name="Henrissat B."/>
            <person name="Mortensen U.H."/>
            <person name="Larsen T.O."/>
            <person name="Devries R.P."/>
            <person name="Grigoriev I.V."/>
            <person name="Machida M."/>
            <person name="Baker S.E."/>
            <person name="Andersen M.R."/>
        </authorList>
    </citation>
    <scope>NUCLEOTIDE SEQUENCE</scope>
    <source>
        <strain evidence="1">CBS 117612</strain>
    </source>
</reference>
<protein>
    <submittedName>
        <fullName evidence="1">Uncharacterized protein</fullName>
    </submittedName>
</protein>
<sequence>MRPWFRGNGSGGGQIVRTRGISAKLPISPRNRDDQRSHTRLCSMPRIIPRRQPRQISWSWPQSIATTNRHPRRLAAEERGGEACDRDAVHVTEDDTLWEAPVFVIDREEKRSVVPHSVKGAVSPCRVGVNLGISPRRQESGKKFPVAEGKRRRWGEETVPLSSYVWRRAIRSWWVVDRAGQCYPMGLIRNLLKNHSTRSSRRYGVIDVCISAE</sequence>
<dbReference type="Proteomes" id="UP000325558">
    <property type="component" value="Unassembled WGS sequence"/>
</dbReference>
<organism evidence="1">
    <name type="scientific">Aspergillus arachidicola</name>
    <dbReference type="NCBI Taxonomy" id="656916"/>
    <lineage>
        <taxon>Eukaryota</taxon>
        <taxon>Fungi</taxon>
        <taxon>Dikarya</taxon>
        <taxon>Ascomycota</taxon>
        <taxon>Pezizomycotina</taxon>
        <taxon>Eurotiomycetes</taxon>
        <taxon>Eurotiomycetidae</taxon>
        <taxon>Eurotiales</taxon>
        <taxon>Aspergillaceae</taxon>
        <taxon>Aspergillus</taxon>
        <taxon>Aspergillus subgen. Circumdati</taxon>
    </lineage>
</organism>
<gene>
    <name evidence="1" type="ORF">BDV24DRAFT_125309</name>
</gene>
<dbReference type="AlphaFoldDB" id="A0A5N6YLR5"/>